<evidence type="ECO:0000256" key="1">
    <source>
        <dbReference type="ARBA" id="ARBA00022801"/>
    </source>
</evidence>
<dbReference type="InterPro" id="IPR000073">
    <property type="entry name" value="AB_hydrolase_1"/>
</dbReference>
<comment type="caution">
    <text evidence="4">The sequence shown here is derived from an EMBL/GenBank/DDBJ whole genome shotgun (WGS) entry which is preliminary data.</text>
</comment>
<keyword evidence="5" id="KW-1185">Reference proteome</keyword>
<sequence>MSLKTIQTPTLEIGYYEHGPPSGWPVVLSHGFPYDIHSFDEVAPRLASKGARVIIPYLRGFGPTRFLSAPTMRTGQQAALGSDVIDLLDALGIEKAILAGFDWGGVASCVATALWPERVDGLVSYAGYDIVDRASGGNPSVPSLEYVQWYQHLFQLERGRACLSQHRRDLCRLLWQQWSPTFSFSDSFFERTAASFDNPDFVDIVIHAYRFCFGSEEGDPVLQSLEDRLASKPQLTVPSITLDGLQDPLKPGGTAGHSGMFSGGRLTLVMRFPWKHRKLSPMLFWRSTNGERPVLVVWLMSEVEFSLIARGRFMEKVLCINEQQMHVSPKPLY</sequence>
<proteinExistence type="inferred from homology"/>
<feature type="domain" description="AB hydrolase-1" evidence="3">
    <location>
        <begin position="25"/>
        <end position="190"/>
    </location>
</feature>
<gene>
    <name evidence="4" type="ORF">AK830_g1659</name>
</gene>
<organism evidence="4 5">
    <name type="scientific">Neonectria ditissima</name>
    <dbReference type="NCBI Taxonomy" id="78410"/>
    <lineage>
        <taxon>Eukaryota</taxon>
        <taxon>Fungi</taxon>
        <taxon>Dikarya</taxon>
        <taxon>Ascomycota</taxon>
        <taxon>Pezizomycotina</taxon>
        <taxon>Sordariomycetes</taxon>
        <taxon>Hypocreomycetidae</taxon>
        <taxon>Hypocreales</taxon>
        <taxon>Nectriaceae</taxon>
        <taxon>Neonectria</taxon>
    </lineage>
</organism>
<protein>
    <recommendedName>
        <fullName evidence="3">AB hydrolase-1 domain-containing protein</fullName>
    </recommendedName>
</protein>
<dbReference type="STRING" id="78410.A0A0P7BTV8"/>
<dbReference type="PRINTS" id="PR00412">
    <property type="entry name" value="EPOXHYDRLASE"/>
</dbReference>
<reference evidence="4 5" key="1">
    <citation type="submission" date="2015-09" db="EMBL/GenBank/DDBJ databases">
        <title>Draft genome of a European isolate of the apple canker pathogen Neonectria ditissima.</title>
        <authorList>
            <person name="Gomez-Cortecero A."/>
            <person name="Harrison R.J."/>
            <person name="Armitage A.D."/>
        </authorList>
    </citation>
    <scope>NUCLEOTIDE SEQUENCE [LARGE SCALE GENOMIC DNA]</scope>
    <source>
        <strain evidence="4 5">R09/05</strain>
    </source>
</reference>
<dbReference type="OrthoDB" id="408373at2759"/>
<dbReference type="Proteomes" id="UP000050424">
    <property type="component" value="Unassembled WGS sequence"/>
</dbReference>
<evidence type="ECO:0000313" key="4">
    <source>
        <dbReference type="EMBL" id="KPM44904.1"/>
    </source>
</evidence>
<dbReference type="EMBL" id="LKCW01000013">
    <property type="protein sequence ID" value="KPM44904.1"/>
    <property type="molecule type" value="Genomic_DNA"/>
</dbReference>
<evidence type="ECO:0000313" key="5">
    <source>
        <dbReference type="Proteomes" id="UP000050424"/>
    </source>
</evidence>
<dbReference type="SUPFAM" id="SSF53474">
    <property type="entry name" value="alpha/beta-Hydrolases"/>
    <property type="match status" value="1"/>
</dbReference>
<evidence type="ECO:0000256" key="2">
    <source>
        <dbReference type="ARBA" id="ARBA00038334"/>
    </source>
</evidence>
<accession>A0A0P7BTV8</accession>
<keyword evidence="1" id="KW-0378">Hydrolase</keyword>
<dbReference type="Gene3D" id="3.40.50.1820">
    <property type="entry name" value="alpha/beta hydrolase"/>
    <property type="match status" value="1"/>
</dbReference>
<dbReference type="PANTHER" id="PTHR43329">
    <property type="entry name" value="EPOXIDE HYDROLASE"/>
    <property type="match status" value="1"/>
</dbReference>
<dbReference type="InterPro" id="IPR029058">
    <property type="entry name" value="AB_hydrolase_fold"/>
</dbReference>
<evidence type="ECO:0000259" key="3">
    <source>
        <dbReference type="Pfam" id="PF00561"/>
    </source>
</evidence>
<dbReference type="GO" id="GO:0016787">
    <property type="term" value="F:hydrolase activity"/>
    <property type="evidence" value="ECO:0007669"/>
    <property type="project" value="UniProtKB-KW"/>
</dbReference>
<dbReference type="AlphaFoldDB" id="A0A0P7BTV8"/>
<dbReference type="Pfam" id="PF00561">
    <property type="entry name" value="Abhydrolase_1"/>
    <property type="match status" value="1"/>
</dbReference>
<name>A0A0P7BTV8_9HYPO</name>
<comment type="similarity">
    <text evidence="2">Belongs to the AB hydrolase superfamily. Epoxide hydrolase family.</text>
</comment>
<dbReference type="InterPro" id="IPR000639">
    <property type="entry name" value="Epox_hydrolase-like"/>
</dbReference>